<dbReference type="EMBL" id="SHSP01000007">
    <property type="protein sequence ID" value="TCF32800.1"/>
    <property type="molecule type" value="Genomic_DNA"/>
</dbReference>
<reference evidence="4" key="2">
    <citation type="journal article" date="2019" name="Appl. Environ. Microbiol.">
        <title>An in vitro enrichment strategy for formulating synergistic synbiotics.</title>
        <authorList>
            <person name="Kok C.R."/>
            <person name="Quintero D.F.G."/>
            <person name="Niyirora C."/>
            <person name="Rose D."/>
            <person name="Li A."/>
            <person name="Hutkins R."/>
        </authorList>
    </citation>
    <scope>NUCLEOTIDE SEQUENCE</scope>
    <source>
        <strain evidence="4">CR15</strain>
    </source>
</reference>
<name>A0A0S2MI80_BIFLL</name>
<dbReference type="Proteomes" id="UP000315512">
    <property type="component" value="Unassembled WGS sequence"/>
</dbReference>
<keyword evidence="1" id="KW-0472">Membrane</keyword>
<proteinExistence type="predicted"/>
<gene>
    <name evidence="4" type="ORF">FCO76_06140</name>
    <name evidence="5" type="ORF">G8B11_06155</name>
    <name evidence="2" type="ORF">MCC10096_0854</name>
    <name evidence="3" type="ORF">MCC10102_0896</name>
</gene>
<evidence type="ECO:0000313" key="7">
    <source>
        <dbReference type="Proteomes" id="UP000292932"/>
    </source>
</evidence>
<keyword evidence="1" id="KW-0812">Transmembrane</keyword>
<dbReference type="Proteomes" id="UP000292932">
    <property type="component" value="Unassembled WGS sequence"/>
</dbReference>
<reference evidence="2" key="3">
    <citation type="submission" date="2019-02" db="EMBL/GenBank/DDBJ databases">
        <authorList>
            <person name="Odamaki T."/>
        </authorList>
    </citation>
    <scope>NUCLEOTIDE SEQUENCE</scope>
    <source>
        <strain evidence="2">MCC10096</strain>
        <strain evidence="3">MCC10102</strain>
    </source>
</reference>
<feature type="transmembrane region" description="Helical" evidence="1">
    <location>
        <begin position="12"/>
        <end position="31"/>
    </location>
</feature>
<sequence>MNTRLATKTKAAIIAAAISLLALTIGIIWMMTPHGSSNDSAASKQPAKAPVSEHVLDKRSVTKLDNAVQDAVELNRESFRASFNARPSYQTDETGKRKTMAILDTDSSPWDAGTYQLTVYCMGSGTLNASFSIGEQYEDCTVSCTDDIAQETLTIRTEGASEGQVSIVPSEDSVSEIAYWINHPNN</sequence>
<organism evidence="2 7">
    <name type="scientific">Bifidobacterium longum subsp. longum</name>
    <dbReference type="NCBI Taxonomy" id="1679"/>
    <lineage>
        <taxon>Bacteria</taxon>
        <taxon>Bacillati</taxon>
        <taxon>Actinomycetota</taxon>
        <taxon>Actinomycetes</taxon>
        <taxon>Bifidobacteriales</taxon>
        <taxon>Bifidobacteriaceae</taxon>
        <taxon>Bifidobacterium</taxon>
    </lineage>
</organism>
<evidence type="ECO:0000313" key="3">
    <source>
        <dbReference type="EMBL" id="TCF46328.1"/>
    </source>
</evidence>
<protein>
    <submittedName>
        <fullName evidence="2">Uncharacterized protein</fullName>
    </submittedName>
</protein>
<evidence type="ECO:0000313" key="5">
    <source>
        <dbReference type="EMBL" id="UNL81919.1"/>
    </source>
</evidence>
<evidence type="ECO:0000313" key="6">
    <source>
        <dbReference type="Proteomes" id="UP000292692"/>
    </source>
</evidence>
<dbReference type="EMBL" id="CP049772">
    <property type="protein sequence ID" value="UNL81919.1"/>
    <property type="molecule type" value="Genomic_DNA"/>
</dbReference>
<dbReference type="Proteomes" id="UP000292692">
    <property type="component" value="Unassembled WGS sequence"/>
</dbReference>
<evidence type="ECO:0000313" key="2">
    <source>
        <dbReference type="EMBL" id="TCF32800.1"/>
    </source>
</evidence>
<reference evidence="6 7" key="1">
    <citation type="journal article" date="2018" name="Sci. Rep.">
        <title>Genomic diversity and distribution of Bifidobacterium longum subsp. longum across the human lifespan.</title>
        <authorList>
            <person name="Odamaki T."/>
            <person name="Bottacini F."/>
            <person name="Kato K."/>
            <person name="Mitsuyama E."/>
            <person name="Yoshida K."/>
            <person name="Horigome A."/>
            <person name="Xiao J.Z."/>
            <person name="van Sinderen D."/>
        </authorList>
    </citation>
    <scope>NUCLEOTIDE SEQUENCE [LARGE SCALE GENOMIC DNA]</scope>
    <source>
        <strain evidence="2 7">MCC10096</strain>
        <strain evidence="3 6">MCC10102</strain>
    </source>
</reference>
<evidence type="ECO:0000256" key="1">
    <source>
        <dbReference type="SAM" id="Phobius"/>
    </source>
</evidence>
<dbReference type="EMBL" id="SHSV01000014">
    <property type="protein sequence ID" value="TCF46328.1"/>
    <property type="molecule type" value="Genomic_DNA"/>
</dbReference>
<keyword evidence="1" id="KW-1133">Transmembrane helix</keyword>
<dbReference type="EMBL" id="SZNG01000007">
    <property type="protein sequence ID" value="TPH36016.1"/>
    <property type="molecule type" value="Genomic_DNA"/>
</dbReference>
<dbReference type="Proteomes" id="UP000829452">
    <property type="component" value="Chromosome"/>
</dbReference>
<accession>A0A0S2MI80</accession>
<evidence type="ECO:0000313" key="4">
    <source>
        <dbReference type="EMBL" id="TPH36016.1"/>
    </source>
</evidence>
<reference evidence="5" key="5">
    <citation type="submission" date="2020-02" db="EMBL/GenBank/DDBJ databases">
        <title>The Isolation and identification of Lactobacillus and Bifidobacterium species from dairy as potential probiotics for calf scour mitigation.</title>
        <authorList>
            <person name="Dhadda K."/>
            <person name="Guan L."/>
            <person name="Chen Y."/>
            <person name="Malmuthuge N."/>
        </authorList>
    </citation>
    <scope>NUCLEOTIDE SEQUENCE</scope>
    <source>
        <strain evidence="5">B1</strain>
    </source>
</reference>
<dbReference type="RefSeq" id="WP_003833284.1">
    <property type="nucleotide sequence ID" value="NZ_AP022379.1"/>
</dbReference>
<reference evidence="4" key="4">
    <citation type="submission" date="2019-04" db="EMBL/GenBank/DDBJ databases">
        <authorList>
            <person name="Kok C.R."/>
            <person name="Hutkins R."/>
        </authorList>
    </citation>
    <scope>NUCLEOTIDE SEQUENCE</scope>
    <source>
        <strain evidence="4">CR15</strain>
    </source>
</reference>
<dbReference type="AlphaFoldDB" id="A0A0S2MI80"/>